<gene>
    <name evidence="2" type="ORF">K9S39_04740</name>
</gene>
<dbReference type="EMBL" id="CP086322">
    <property type="protein sequence ID" value="UQA91279.1"/>
    <property type="molecule type" value="Genomic_DNA"/>
</dbReference>
<dbReference type="GO" id="GO:0032259">
    <property type="term" value="P:methylation"/>
    <property type="evidence" value="ECO:0007669"/>
    <property type="project" value="UniProtKB-KW"/>
</dbReference>
<accession>A0ABY4M0J2</accession>
<dbReference type="SUPFAM" id="SSF53335">
    <property type="entry name" value="S-adenosyl-L-methionine-dependent methyltransferases"/>
    <property type="match status" value="1"/>
</dbReference>
<keyword evidence="2" id="KW-0808">Transferase</keyword>
<name>A0ABY4M0J2_9ACTN</name>
<dbReference type="Proteomes" id="UP000830115">
    <property type="component" value="Chromosome"/>
</dbReference>
<evidence type="ECO:0000313" key="3">
    <source>
        <dbReference type="Proteomes" id="UP000830115"/>
    </source>
</evidence>
<dbReference type="Pfam" id="PF02384">
    <property type="entry name" value="N6_Mtase"/>
    <property type="match status" value="1"/>
</dbReference>
<protein>
    <submittedName>
        <fullName evidence="2">N-6 DNA methylase</fullName>
    </submittedName>
</protein>
<dbReference type="InterPro" id="IPR003356">
    <property type="entry name" value="DNA_methylase_A-5"/>
</dbReference>
<sequence length="325" mass="36101">MCEALDAASKAEVEEISSRIELSDEIALTFIRDGALVLLREQARRKLLGSDEELPGSAAVLTVGSKSSPERGRMSGYREIVKLLAANTGAKRMSEVFDNFVEMAALALRNAVDVRGSEAWEAREGQYLQIAGRYSRTELDRFVHALALVTTEMEREPCDVLGRLYMELELGNERLGQYYTPYDIAQLMAEMQIDSVVEQVQRDGFANVYEPSCGAGAFMVALSQAMLEHGLNPQTQLHVTAEDIAPQAMHMIYVQLTLLHIPAVVRRRDVLTLEAFKSWPAPAHVLGGWGRKLRLARAVNGSRRLIITMPQGTTEKPTDALEVQR</sequence>
<dbReference type="InterPro" id="IPR029063">
    <property type="entry name" value="SAM-dependent_MTases_sf"/>
</dbReference>
<proteinExistence type="predicted"/>
<dbReference type="GO" id="GO:0008168">
    <property type="term" value="F:methyltransferase activity"/>
    <property type="evidence" value="ECO:0007669"/>
    <property type="project" value="UniProtKB-KW"/>
</dbReference>
<dbReference type="RefSeq" id="WP_248862100.1">
    <property type="nucleotide sequence ID" value="NZ_CP086322.1"/>
</dbReference>
<evidence type="ECO:0000259" key="1">
    <source>
        <dbReference type="Pfam" id="PF02384"/>
    </source>
</evidence>
<feature type="domain" description="DNA methylase adenine-specific" evidence="1">
    <location>
        <begin position="173"/>
        <end position="261"/>
    </location>
</feature>
<organism evidence="2 3">
    <name type="scientific">Streptomyces halobius</name>
    <dbReference type="NCBI Taxonomy" id="2879846"/>
    <lineage>
        <taxon>Bacteria</taxon>
        <taxon>Bacillati</taxon>
        <taxon>Actinomycetota</taxon>
        <taxon>Actinomycetes</taxon>
        <taxon>Kitasatosporales</taxon>
        <taxon>Streptomycetaceae</taxon>
        <taxon>Streptomyces</taxon>
    </lineage>
</organism>
<dbReference type="Gene3D" id="3.40.50.150">
    <property type="entry name" value="Vaccinia Virus protein VP39"/>
    <property type="match status" value="1"/>
</dbReference>
<dbReference type="PRINTS" id="PR00507">
    <property type="entry name" value="N12N6MTFRASE"/>
</dbReference>
<keyword evidence="3" id="KW-1185">Reference proteome</keyword>
<reference evidence="2" key="1">
    <citation type="submission" date="2021-10" db="EMBL/GenBank/DDBJ databases">
        <title>Streptomyces nigrumlapis sp.nov.,an antimicrobial producing actinobacterium isolated from Black Gobi rocks.</title>
        <authorList>
            <person name="Wen Y."/>
            <person name="Zhang W."/>
            <person name="Liu X.G."/>
        </authorList>
    </citation>
    <scope>NUCLEOTIDE SEQUENCE</scope>
    <source>
        <strain evidence="2">ST13-2-2</strain>
    </source>
</reference>
<keyword evidence="2" id="KW-0489">Methyltransferase</keyword>
<evidence type="ECO:0000313" key="2">
    <source>
        <dbReference type="EMBL" id="UQA91279.1"/>
    </source>
</evidence>